<reference evidence="13 14" key="1">
    <citation type="submission" date="2017-04" db="EMBL/GenBank/DDBJ databases">
        <title>Complete Genome Sequence of the Bacillus horikoshii 20a strain from Cuatro Cienegas, Coahuila, Mexico.</title>
        <authorList>
            <person name="Zarza E."/>
            <person name="Alcaraz L.D."/>
            <person name="Aguilar-Salinas B."/>
            <person name="Islas A."/>
            <person name="Olmedo-Alvarez G."/>
        </authorList>
    </citation>
    <scope>NUCLEOTIDE SEQUENCE [LARGE SCALE GENOMIC DNA]</scope>
    <source>
        <strain evidence="13 14">20a</strain>
    </source>
</reference>
<comment type="cofactor">
    <cofactor evidence="9">
        <name>Mg(2+)</name>
        <dbReference type="ChEBI" id="CHEBI:18420"/>
    </cofactor>
    <text evidence="9">Binds 1 Mg(2+) ion per subunit.</text>
</comment>
<dbReference type="HAMAP" id="MF_00097">
    <property type="entry name" value="TMP_synthase"/>
    <property type="match status" value="1"/>
</dbReference>
<proteinExistence type="inferred from homology"/>
<evidence type="ECO:0000313" key="14">
    <source>
        <dbReference type="Proteomes" id="UP000195573"/>
    </source>
</evidence>
<keyword evidence="3 9" id="KW-0479">Metal-binding</keyword>
<feature type="binding site" evidence="9">
    <location>
        <position position="170"/>
    </location>
    <ligand>
        <name>2-[(2R,5Z)-2-carboxy-4-methylthiazol-5(2H)-ylidene]ethyl phosphate</name>
        <dbReference type="ChEBI" id="CHEBI:62899"/>
    </ligand>
</feature>
<evidence type="ECO:0000256" key="4">
    <source>
        <dbReference type="ARBA" id="ARBA00022842"/>
    </source>
</evidence>
<dbReference type="RefSeq" id="WP_088017522.1">
    <property type="nucleotide sequence ID" value="NZ_CP020880.1"/>
</dbReference>
<evidence type="ECO:0000256" key="7">
    <source>
        <dbReference type="ARBA" id="ARBA00047851"/>
    </source>
</evidence>
<comment type="catalytic activity">
    <reaction evidence="7 9 10">
        <text>2-(2-carboxy-4-methylthiazol-5-yl)ethyl phosphate + 4-amino-2-methyl-5-(diphosphooxymethyl)pyrimidine + 2 H(+) = thiamine phosphate + CO2 + diphosphate</text>
        <dbReference type="Rhea" id="RHEA:47848"/>
        <dbReference type="ChEBI" id="CHEBI:15378"/>
        <dbReference type="ChEBI" id="CHEBI:16526"/>
        <dbReference type="ChEBI" id="CHEBI:33019"/>
        <dbReference type="ChEBI" id="CHEBI:37575"/>
        <dbReference type="ChEBI" id="CHEBI:57841"/>
        <dbReference type="ChEBI" id="CHEBI:62890"/>
        <dbReference type="EC" id="2.5.1.3"/>
    </reaction>
</comment>
<evidence type="ECO:0000256" key="2">
    <source>
        <dbReference type="ARBA" id="ARBA00022679"/>
    </source>
</evidence>
<comment type="catalytic activity">
    <reaction evidence="6 9 10">
        <text>4-methyl-5-(2-phosphooxyethyl)-thiazole + 4-amino-2-methyl-5-(diphosphooxymethyl)pyrimidine + H(+) = thiamine phosphate + diphosphate</text>
        <dbReference type="Rhea" id="RHEA:22328"/>
        <dbReference type="ChEBI" id="CHEBI:15378"/>
        <dbReference type="ChEBI" id="CHEBI:33019"/>
        <dbReference type="ChEBI" id="CHEBI:37575"/>
        <dbReference type="ChEBI" id="CHEBI:57841"/>
        <dbReference type="ChEBI" id="CHEBI:58296"/>
        <dbReference type="EC" id="2.5.1.3"/>
    </reaction>
</comment>
<feature type="binding site" evidence="9">
    <location>
        <position position="74"/>
    </location>
    <ligand>
        <name>Mg(2+)</name>
        <dbReference type="ChEBI" id="CHEBI:18420"/>
    </ligand>
</feature>
<comment type="catalytic activity">
    <reaction evidence="8 9 10">
        <text>2-[(2R,5Z)-2-carboxy-4-methylthiazol-5(2H)-ylidene]ethyl phosphate + 4-amino-2-methyl-5-(diphosphooxymethyl)pyrimidine + 2 H(+) = thiamine phosphate + CO2 + diphosphate</text>
        <dbReference type="Rhea" id="RHEA:47844"/>
        <dbReference type="ChEBI" id="CHEBI:15378"/>
        <dbReference type="ChEBI" id="CHEBI:16526"/>
        <dbReference type="ChEBI" id="CHEBI:33019"/>
        <dbReference type="ChEBI" id="CHEBI:37575"/>
        <dbReference type="ChEBI" id="CHEBI:57841"/>
        <dbReference type="ChEBI" id="CHEBI:62899"/>
        <dbReference type="EC" id="2.5.1.3"/>
    </reaction>
</comment>
<feature type="binding site" evidence="9">
    <location>
        <position position="73"/>
    </location>
    <ligand>
        <name>4-amino-2-methyl-5-(diphosphooxymethyl)pyrimidine</name>
        <dbReference type="ChEBI" id="CHEBI:57841"/>
    </ligand>
</feature>
<feature type="binding site" evidence="9">
    <location>
        <position position="93"/>
    </location>
    <ligand>
        <name>Mg(2+)</name>
        <dbReference type="ChEBI" id="CHEBI:18420"/>
    </ligand>
</feature>
<evidence type="ECO:0000256" key="6">
    <source>
        <dbReference type="ARBA" id="ARBA00047334"/>
    </source>
</evidence>
<evidence type="ECO:0000256" key="1">
    <source>
        <dbReference type="ARBA" id="ARBA00005165"/>
    </source>
</evidence>
<evidence type="ECO:0000256" key="10">
    <source>
        <dbReference type="RuleBase" id="RU003826"/>
    </source>
</evidence>
<evidence type="ECO:0000256" key="3">
    <source>
        <dbReference type="ARBA" id="ARBA00022723"/>
    </source>
</evidence>
<dbReference type="CDD" id="cd00564">
    <property type="entry name" value="TMP_TenI"/>
    <property type="match status" value="1"/>
</dbReference>
<feature type="binding site" evidence="9">
    <location>
        <position position="141"/>
    </location>
    <ligand>
        <name>4-amino-2-methyl-5-(diphosphooxymethyl)pyrimidine</name>
        <dbReference type="ChEBI" id="CHEBI:57841"/>
    </ligand>
</feature>
<keyword evidence="14" id="KW-1185">Reference proteome</keyword>
<dbReference type="InterPro" id="IPR022998">
    <property type="entry name" value="ThiamineP_synth_TenI"/>
</dbReference>
<feature type="binding site" evidence="9">
    <location>
        <position position="112"/>
    </location>
    <ligand>
        <name>4-amino-2-methyl-5-(diphosphooxymethyl)pyrimidine</name>
        <dbReference type="ChEBI" id="CHEBI:57841"/>
    </ligand>
</feature>
<dbReference type="Proteomes" id="UP000195573">
    <property type="component" value="Chromosome"/>
</dbReference>
<feature type="binding site" evidence="9">
    <location>
        <begin position="190"/>
        <end position="191"/>
    </location>
    <ligand>
        <name>2-[(2R,5Z)-2-carboxy-4-methylthiazol-5(2H)-ylidene]ethyl phosphate</name>
        <dbReference type="ChEBI" id="CHEBI:62899"/>
    </ligand>
</feature>
<feature type="binding site" evidence="9">
    <location>
        <begin position="138"/>
        <end position="140"/>
    </location>
    <ligand>
        <name>2-[(2R,5Z)-2-carboxy-4-methylthiazol-5(2H)-ylidene]ethyl phosphate</name>
        <dbReference type="ChEBI" id="CHEBI:62899"/>
    </ligand>
</feature>
<comment type="pathway">
    <text evidence="1 9 11">Cofactor biosynthesis; thiamine diphosphate biosynthesis; thiamine phosphate from 4-amino-2-methyl-5-diphosphomethylpyrimidine and 4-methyl-5-(2-phosphoethyl)-thiazole: step 1/1.</text>
</comment>
<evidence type="ECO:0000256" key="8">
    <source>
        <dbReference type="ARBA" id="ARBA00047883"/>
    </source>
</evidence>
<comment type="function">
    <text evidence="9">Condenses 4-methyl-5-(beta-hydroxyethyl)thiazole monophosphate (THZ-P) and 2-methyl-4-amino-5-hydroxymethyl pyrimidine pyrophosphate (HMP-PP) to form thiamine monophosphate (TMP).</text>
</comment>
<feature type="binding site" evidence="9">
    <location>
        <begin position="38"/>
        <end position="42"/>
    </location>
    <ligand>
        <name>4-amino-2-methyl-5-(diphosphooxymethyl)pyrimidine</name>
        <dbReference type="ChEBI" id="CHEBI:57841"/>
    </ligand>
</feature>
<dbReference type="EC" id="2.5.1.3" evidence="9"/>
<dbReference type="NCBIfam" id="TIGR00693">
    <property type="entry name" value="thiE"/>
    <property type="match status" value="1"/>
</dbReference>
<evidence type="ECO:0000256" key="11">
    <source>
        <dbReference type="RuleBase" id="RU004253"/>
    </source>
</evidence>
<dbReference type="Gene3D" id="3.20.20.70">
    <property type="entry name" value="Aldolase class I"/>
    <property type="match status" value="1"/>
</dbReference>
<evidence type="ECO:0000259" key="12">
    <source>
        <dbReference type="Pfam" id="PF02581"/>
    </source>
</evidence>
<dbReference type="Pfam" id="PF02581">
    <property type="entry name" value="TMP-TENI"/>
    <property type="match status" value="1"/>
</dbReference>
<keyword evidence="4 9" id="KW-0460">Magnesium</keyword>
<dbReference type="PANTHER" id="PTHR20857:SF15">
    <property type="entry name" value="THIAMINE-PHOSPHATE SYNTHASE"/>
    <property type="match status" value="1"/>
</dbReference>
<dbReference type="SUPFAM" id="SSF51391">
    <property type="entry name" value="Thiamin phosphate synthase"/>
    <property type="match status" value="1"/>
</dbReference>
<comment type="similarity">
    <text evidence="9 10">Belongs to the thiamine-phosphate synthase family.</text>
</comment>
<dbReference type="EMBL" id="CP020880">
    <property type="protein sequence ID" value="ART75639.1"/>
    <property type="molecule type" value="Genomic_DNA"/>
</dbReference>
<evidence type="ECO:0000313" key="13">
    <source>
        <dbReference type="EMBL" id="ART75639.1"/>
    </source>
</evidence>
<organism evidence="13 14">
    <name type="scientific">Sutcliffiella horikoshii</name>
    <dbReference type="NCBI Taxonomy" id="79883"/>
    <lineage>
        <taxon>Bacteria</taxon>
        <taxon>Bacillati</taxon>
        <taxon>Bacillota</taxon>
        <taxon>Bacilli</taxon>
        <taxon>Bacillales</taxon>
        <taxon>Bacillaceae</taxon>
        <taxon>Sutcliffiella</taxon>
    </lineage>
</organism>
<accession>A0ABN4ZER6</accession>
<dbReference type="InterPro" id="IPR034291">
    <property type="entry name" value="TMP_synthase"/>
</dbReference>
<keyword evidence="5 9" id="KW-0784">Thiamine biosynthesis</keyword>
<dbReference type="InterPro" id="IPR013785">
    <property type="entry name" value="Aldolase_TIM"/>
</dbReference>
<name>A0ABN4ZER6_9BACI</name>
<sequence length="215" mass="23374">MKREWLNLYFVMGSTDCDGRDPRVVLQEAINGGVSFFQFREKGRGAKVGMEKKKLARELKEICKRHDIPFIVNDDIELALEVEADGVHIGQEDTPFSMVAERLTPEMIIGVSCHTVEEAAAAVDDGADYIGVGPMYFTTTKKDIREVKGPEVIREIRHAGLTVPIVGIGGIDAGNALDVLEAGADGVAVISAISKAVSAFEAAEEFCRIHNIVTK</sequence>
<dbReference type="InterPro" id="IPR036206">
    <property type="entry name" value="ThiamineP_synth_sf"/>
</dbReference>
<evidence type="ECO:0000256" key="5">
    <source>
        <dbReference type="ARBA" id="ARBA00022977"/>
    </source>
</evidence>
<gene>
    <name evidence="9" type="primary">thiE</name>
    <name evidence="13" type="ORF">B4U37_06175</name>
</gene>
<protein>
    <recommendedName>
        <fullName evidence="9">Thiamine-phosphate synthase</fullName>
        <shortName evidence="9">TP synthase</shortName>
        <shortName evidence="9">TPS</shortName>
        <ecNumber evidence="9">2.5.1.3</ecNumber>
    </recommendedName>
    <alternativeName>
        <fullName evidence="9">Thiamine-phosphate pyrophosphorylase</fullName>
        <shortName evidence="9">TMP pyrophosphorylase</shortName>
        <shortName evidence="9">TMP-PPase</shortName>
    </alternativeName>
</protein>
<feature type="domain" description="Thiamine phosphate synthase/TenI" evidence="12">
    <location>
        <begin position="8"/>
        <end position="193"/>
    </location>
</feature>
<keyword evidence="2 9" id="KW-0808">Transferase</keyword>
<dbReference type="PANTHER" id="PTHR20857">
    <property type="entry name" value="THIAMINE-PHOSPHATE PYROPHOSPHORYLASE"/>
    <property type="match status" value="1"/>
</dbReference>
<dbReference type="GeneID" id="96738011"/>
<evidence type="ECO:0000256" key="9">
    <source>
        <dbReference type="HAMAP-Rule" id="MF_00097"/>
    </source>
</evidence>